<dbReference type="PANTHER" id="PTHR32305:SF15">
    <property type="entry name" value="PROTEIN RHSA-RELATED"/>
    <property type="match status" value="1"/>
</dbReference>
<accession>A0A158AA05</accession>
<protein>
    <submittedName>
        <fullName evidence="2">RHS protein</fullName>
    </submittedName>
</protein>
<dbReference type="Gene3D" id="2.180.10.10">
    <property type="entry name" value="RHS repeat-associated core"/>
    <property type="match status" value="1"/>
</dbReference>
<evidence type="ECO:0000313" key="3">
    <source>
        <dbReference type="Proteomes" id="UP000054624"/>
    </source>
</evidence>
<evidence type="ECO:0000313" key="2">
    <source>
        <dbReference type="EMBL" id="SAK54672.1"/>
    </source>
</evidence>
<dbReference type="PRINTS" id="PR00394">
    <property type="entry name" value="RHSPROTEIN"/>
</dbReference>
<proteinExistence type="predicted"/>
<dbReference type="RefSeq" id="WP_061159987.1">
    <property type="nucleotide sequence ID" value="NZ_FCOI02000005.1"/>
</dbReference>
<organism evidence="2 3">
    <name type="scientific">Caballeronia temeraria</name>
    <dbReference type="NCBI Taxonomy" id="1777137"/>
    <lineage>
        <taxon>Bacteria</taxon>
        <taxon>Pseudomonadati</taxon>
        <taxon>Pseudomonadota</taxon>
        <taxon>Betaproteobacteria</taxon>
        <taxon>Burkholderiales</taxon>
        <taxon>Burkholderiaceae</taxon>
        <taxon>Caballeronia</taxon>
    </lineage>
</organism>
<dbReference type="AlphaFoldDB" id="A0A158AA05"/>
<dbReference type="PANTHER" id="PTHR32305">
    <property type="match status" value="1"/>
</dbReference>
<feature type="domain" description="RHS protein conserved region" evidence="1">
    <location>
        <begin position="79"/>
        <end position="111"/>
    </location>
</feature>
<gene>
    <name evidence="2" type="ORF">AWB76_02043</name>
</gene>
<reference evidence="3" key="1">
    <citation type="submission" date="2016-01" db="EMBL/GenBank/DDBJ databases">
        <authorList>
            <person name="Peeters Charlotte."/>
        </authorList>
    </citation>
    <scope>NUCLEOTIDE SEQUENCE [LARGE SCALE GENOMIC DNA]</scope>
</reference>
<dbReference type="InterPro" id="IPR050708">
    <property type="entry name" value="T6SS_VgrG/RHS"/>
</dbReference>
<dbReference type="Pfam" id="PF03527">
    <property type="entry name" value="RHS"/>
    <property type="match status" value="1"/>
</dbReference>
<dbReference type="STRING" id="1777137.AWB76_02043"/>
<dbReference type="Proteomes" id="UP000054624">
    <property type="component" value="Unassembled WGS sequence"/>
</dbReference>
<dbReference type="NCBIfam" id="TIGR03696">
    <property type="entry name" value="Rhs_assc_core"/>
    <property type="match status" value="1"/>
</dbReference>
<dbReference type="OrthoDB" id="5445630at2"/>
<sequence length="312" mass="34510">MTSEHINVAALSAPLSHAPLSDPVRQLERHTQFVWEGLRLVQEREGEAGSRTYVYDPKRAYAPLARVDRSASHAKGVTHYYHTDAAGTVRDVTDAQGRLVWSGRYTAWGAVQANLAQGESFVQALRMPGQYWDEESGLHYNTFRYYDPHAGQFISQDPIGLAGGLNLYAYAPNPFGWIDPLGLTEEGVFIHYTDQAGLNNILKTGAINPNSSGKVYLTDILMTPGDVERDIFIGNERYAGRGDYAVIFKATDEQMANIRQSSLLEYIHEGKMNIGEVLHAGQNPYAGLSGMSYEERLGMTHRQINARGGGCP</sequence>
<name>A0A158AA05_9BURK</name>
<keyword evidence="3" id="KW-1185">Reference proteome</keyword>
<evidence type="ECO:0000259" key="1">
    <source>
        <dbReference type="Pfam" id="PF03527"/>
    </source>
</evidence>
<dbReference type="EMBL" id="FCOI02000005">
    <property type="protein sequence ID" value="SAK54672.1"/>
    <property type="molecule type" value="Genomic_DNA"/>
</dbReference>
<dbReference type="InterPro" id="IPR001826">
    <property type="entry name" value="RHS"/>
</dbReference>
<dbReference type="InterPro" id="IPR022385">
    <property type="entry name" value="Rhs_assc_core"/>
</dbReference>